<dbReference type="InParanoid" id="A0A7R8UQ17"/>
<protein>
    <submittedName>
        <fullName evidence="7">Uncharacterized protein</fullName>
    </submittedName>
</protein>
<dbReference type="PROSITE" id="PS51257">
    <property type="entry name" value="PROKAR_LIPOPROTEIN"/>
    <property type="match status" value="1"/>
</dbReference>
<feature type="transmembrane region" description="Helical" evidence="6">
    <location>
        <begin position="7"/>
        <end position="34"/>
    </location>
</feature>
<proteinExistence type="inferred from homology"/>
<evidence type="ECO:0000256" key="1">
    <source>
        <dbReference type="ARBA" id="ARBA00004141"/>
    </source>
</evidence>
<evidence type="ECO:0000256" key="3">
    <source>
        <dbReference type="ARBA" id="ARBA00022692"/>
    </source>
</evidence>
<dbReference type="OMA" id="TALCMIM"/>
<dbReference type="Gene3D" id="1.20.140.150">
    <property type="match status" value="1"/>
</dbReference>
<feature type="transmembrane region" description="Helical" evidence="6">
    <location>
        <begin position="249"/>
        <end position="272"/>
    </location>
</feature>
<evidence type="ECO:0000256" key="6">
    <source>
        <dbReference type="SAM" id="Phobius"/>
    </source>
</evidence>
<dbReference type="PANTHER" id="PTHR31548">
    <property type="entry name" value="CLARIN"/>
    <property type="match status" value="1"/>
</dbReference>
<comment type="similarity">
    <text evidence="2">Belongs to the clarin family.</text>
</comment>
<sequence length="298" mass="33318">MAKTHWAIIFVTFLISCISLAILIVSICTSYWIVASAKHQSATRDSEVHYGLFSGSLSKYVLSSGSNYDLTITCDYGEGACIYSCQQSENARQDELRRILNKEPVLTCPTARNAARFLRSSDAGKAMFDGVDIQNDNGTIMQKQGNDQPDNEQYIISGYWASTVTFISFSIIFTTFSAILSIVNVIFNPVELIFNIFGLYVWNALSATSMILVLILWGVLFDTSLQYNIAITDTLQSPTPYSSDGLATMGYSCWIIFAPLTFCVVNISLLLFRKYLIEKRAPPPTITVERNDYTIMLY</sequence>
<keyword evidence="8" id="KW-1185">Reference proteome</keyword>
<dbReference type="PANTHER" id="PTHR31548:SF6">
    <property type="entry name" value="AGAP002756-PA"/>
    <property type="match status" value="1"/>
</dbReference>
<evidence type="ECO:0000313" key="7">
    <source>
        <dbReference type="EMBL" id="CAD7084899.1"/>
    </source>
</evidence>
<dbReference type="EMBL" id="LR899011">
    <property type="protein sequence ID" value="CAD7084899.1"/>
    <property type="molecule type" value="Genomic_DNA"/>
</dbReference>
<feature type="transmembrane region" description="Helical" evidence="6">
    <location>
        <begin position="199"/>
        <end position="220"/>
    </location>
</feature>
<dbReference type="OrthoDB" id="6432214at2759"/>
<evidence type="ECO:0000313" key="8">
    <source>
        <dbReference type="Proteomes" id="UP000594454"/>
    </source>
</evidence>
<evidence type="ECO:0000256" key="2">
    <source>
        <dbReference type="ARBA" id="ARBA00005787"/>
    </source>
</evidence>
<keyword evidence="3 6" id="KW-0812">Transmembrane</keyword>
<name>A0A7R8UQ17_HERIL</name>
<comment type="subcellular location">
    <subcellularLocation>
        <location evidence="1">Membrane</location>
        <topology evidence="1">Multi-pass membrane protein</topology>
    </subcellularLocation>
</comment>
<gene>
    <name evidence="7" type="ORF">HERILL_LOCUS7772</name>
</gene>
<dbReference type="AlphaFoldDB" id="A0A7R8UQ17"/>
<dbReference type="GO" id="GO:0007605">
    <property type="term" value="P:sensory perception of sound"/>
    <property type="evidence" value="ECO:0007669"/>
    <property type="project" value="UniProtKB-ARBA"/>
</dbReference>
<dbReference type="InterPro" id="IPR026748">
    <property type="entry name" value="Clarin"/>
</dbReference>
<keyword evidence="5 6" id="KW-0472">Membrane</keyword>
<dbReference type="GO" id="GO:0016020">
    <property type="term" value="C:membrane"/>
    <property type="evidence" value="ECO:0007669"/>
    <property type="project" value="UniProtKB-SubCell"/>
</dbReference>
<organism evidence="7 8">
    <name type="scientific">Hermetia illucens</name>
    <name type="common">Black soldier fly</name>
    <dbReference type="NCBI Taxonomy" id="343691"/>
    <lineage>
        <taxon>Eukaryota</taxon>
        <taxon>Metazoa</taxon>
        <taxon>Ecdysozoa</taxon>
        <taxon>Arthropoda</taxon>
        <taxon>Hexapoda</taxon>
        <taxon>Insecta</taxon>
        <taxon>Pterygota</taxon>
        <taxon>Neoptera</taxon>
        <taxon>Endopterygota</taxon>
        <taxon>Diptera</taxon>
        <taxon>Brachycera</taxon>
        <taxon>Stratiomyomorpha</taxon>
        <taxon>Stratiomyidae</taxon>
        <taxon>Hermetiinae</taxon>
        <taxon>Hermetia</taxon>
    </lineage>
</organism>
<accession>A0A7R8UQ17</accession>
<dbReference type="Proteomes" id="UP000594454">
    <property type="component" value="Chromosome 3"/>
</dbReference>
<keyword evidence="4 6" id="KW-1133">Transmembrane helix</keyword>
<reference evidence="7 8" key="1">
    <citation type="submission" date="2020-11" db="EMBL/GenBank/DDBJ databases">
        <authorList>
            <person name="Wallbank WR R."/>
            <person name="Pardo Diaz C."/>
            <person name="Kozak K."/>
            <person name="Martin S."/>
            <person name="Jiggins C."/>
            <person name="Moest M."/>
            <person name="Warren A I."/>
            <person name="Generalovic N T."/>
            <person name="Byers J.R.P. K."/>
            <person name="Montejo-Kovacevich G."/>
            <person name="Yen C E."/>
        </authorList>
    </citation>
    <scope>NUCLEOTIDE SEQUENCE [LARGE SCALE GENOMIC DNA]</scope>
</reference>
<evidence type="ECO:0000256" key="5">
    <source>
        <dbReference type="ARBA" id="ARBA00023136"/>
    </source>
</evidence>
<evidence type="ECO:0000256" key="4">
    <source>
        <dbReference type="ARBA" id="ARBA00022989"/>
    </source>
</evidence>
<feature type="transmembrane region" description="Helical" evidence="6">
    <location>
        <begin position="159"/>
        <end position="187"/>
    </location>
</feature>